<accession>A0ABU7KCZ8</accession>
<dbReference type="Proteomes" id="UP001356095">
    <property type="component" value="Unassembled WGS sequence"/>
</dbReference>
<evidence type="ECO:0000256" key="1">
    <source>
        <dbReference type="SAM" id="MobiDB-lite"/>
    </source>
</evidence>
<gene>
    <name evidence="2" type="ORF">Q8791_23125</name>
</gene>
<proteinExistence type="predicted"/>
<dbReference type="EMBL" id="JAUZMY010000026">
    <property type="protein sequence ID" value="MEE2040114.1"/>
    <property type="molecule type" value="Genomic_DNA"/>
</dbReference>
<reference evidence="2 3" key="1">
    <citation type="submission" date="2023-08" db="EMBL/GenBank/DDBJ databases">
        <authorList>
            <person name="Girao M."/>
            <person name="Carvalho M.F."/>
        </authorList>
    </citation>
    <scope>NUCLEOTIDE SEQUENCE [LARGE SCALE GENOMIC DNA]</scope>
    <source>
        <strain evidence="2 3">CT-R113</strain>
    </source>
</reference>
<keyword evidence="3" id="KW-1185">Reference proteome</keyword>
<name>A0ABU7KCZ8_9ACTN</name>
<sequence>MATHTHRTVTTTRHEWEVPANPAGNSQIGDFCRAFDAAATQYRREHGIHADDPLSDDALQVTGQEDGAVVISYEARTALAASR</sequence>
<evidence type="ECO:0000313" key="3">
    <source>
        <dbReference type="Proteomes" id="UP001356095"/>
    </source>
</evidence>
<feature type="region of interest" description="Disordered" evidence="1">
    <location>
        <begin position="1"/>
        <end position="23"/>
    </location>
</feature>
<dbReference type="RefSeq" id="WP_330093883.1">
    <property type="nucleotide sequence ID" value="NZ_JAUZMY010000026.1"/>
</dbReference>
<comment type="caution">
    <text evidence="2">The sequence shown here is derived from an EMBL/GenBank/DDBJ whole genome shotgun (WGS) entry which is preliminary data.</text>
</comment>
<evidence type="ECO:0000313" key="2">
    <source>
        <dbReference type="EMBL" id="MEE2040114.1"/>
    </source>
</evidence>
<protein>
    <submittedName>
        <fullName evidence="2">Uncharacterized protein</fullName>
    </submittedName>
</protein>
<organism evidence="2 3">
    <name type="scientific">Nocardiopsis codii</name>
    <dbReference type="NCBI Taxonomy" id="3065942"/>
    <lineage>
        <taxon>Bacteria</taxon>
        <taxon>Bacillati</taxon>
        <taxon>Actinomycetota</taxon>
        <taxon>Actinomycetes</taxon>
        <taxon>Streptosporangiales</taxon>
        <taxon>Nocardiopsidaceae</taxon>
        <taxon>Nocardiopsis</taxon>
    </lineage>
</organism>